<dbReference type="GO" id="GO:0016715">
    <property type="term" value="F:oxidoreductase activity, acting on paired donors, with incorporation or reduction of molecular oxygen, reduced ascorbate as one donor, and incorporation of one atom of oxygen"/>
    <property type="evidence" value="ECO:0007669"/>
    <property type="project" value="InterPro"/>
</dbReference>
<keyword evidence="5" id="KW-1185">Reference proteome</keyword>
<feature type="compositionally biased region" description="Basic and acidic residues" evidence="2">
    <location>
        <begin position="439"/>
        <end position="453"/>
    </location>
</feature>
<accession>A0A4S8RMD1</accession>
<dbReference type="GO" id="GO:0016798">
    <property type="term" value="F:hydrolase activity, acting on glycosyl bonds"/>
    <property type="evidence" value="ECO:0007669"/>
    <property type="project" value="UniProtKB-KW"/>
</dbReference>
<dbReference type="SUPFAM" id="SSF49742">
    <property type="entry name" value="PHM/PNGase F"/>
    <property type="match status" value="1"/>
</dbReference>
<keyword evidence="4" id="KW-0326">Glycosidase</keyword>
<evidence type="ECO:0000313" key="4">
    <source>
        <dbReference type="EMBL" id="THV59210.1"/>
    </source>
</evidence>
<sequence>MSYQKIYFCALRIPTISKYSQMKFNLRLSTVLVVLLMTGCQNAPSEKSIHTVTTHDHMTIVCNPNKGNNPFPAWGVFPSKEESVRRIFMEVALGHPDSINIAHWDYLDPIRIKRVGGIKGDTLDLEIGKMLTPYGSNFKKDWRWHWRIDVTDFANVLRDSVEIEYNHTGYEATTVGWDLNVSFHMELGDPVAQPIAYKKVYDGNFKYGDPENPIEESLTPQKIEMEEGSAFSRLRILHTGHGYDRPKGCSEFCSRWREVLLDGESIDRRDMWKECADNNLYPQGGTWIFDRAYWCPGDLQAPDIIDFPVTDTSHTIDFEMEPYTATENIQANESISALLFQYGEPTKKFDVSLDQILVPSSAPELNRFNPSIAEPKIVIKNLGSEPLTSLTIVYGTQGFDEKTLEWTGNLDFYEETLVTLPGSIDFNFGGNSFYAELKKPNGQKDEWPSDNKNESSFNSPKEMPKQVVVTYKSNNTPEENMIRILNGANKVIYEIDPQTVQKDILYKDTLDLTLGTYRMTLEDSTHNGLEFWFMPQQGFGYLQLSDTTGRVLHRFESDCGIGEQFDFSVKENPRLDDGVEQSLLKLHPRRIQDKTQLFVQLQQPTDGEIHILKDGDVQKTIPFSQVKDTTFTIDMVDFEDGRYVIELFLNNESKLKQRISKQTQQ</sequence>
<protein>
    <submittedName>
        <fullName evidence="4">Peptide-N-glycosidase</fullName>
    </submittedName>
</protein>
<reference evidence="4 5" key="1">
    <citation type="submission" date="2019-03" db="EMBL/GenBank/DDBJ databases">
        <title>Muricauda SCR12 sp.nov, a marine bacterium isolated from Pacific Ocean:the Okinawa trough.</title>
        <authorList>
            <person name="Liu L."/>
        </authorList>
    </citation>
    <scope>NUCLEOTIDE SEQUENCE [LARGE SCALE GENOMIC DNA]</scope>
    <source>
        <strain evidence="4 5">SCR12</strain>
    </source>
</reference>
<comment type="caution">
    <text evidence="4">The sequence shown here is derived from an EMBL/GenBank/DDBJ whole genome shotgun (WGS) entry which is preliminary data.</text>
</comment>
<feature type="region of interest" description="Disordered" evidence="2">
    <location>
        <begin position="439"/>
        <end position="460"/>
    </location>
</feature>
<dbReference type="EMBL" id="SNTZ01000004">
    <property type="protein sequence ID" value="THV59210.1"/>
    <property type="molecule type" value="Genomic_DNA"/>
</dbReference>
<keyword evidence="4" id="KW-0378">Hydrolase</keyword>
<dbReference type="Pfam" id="PF09113">
    <property type="entry name" value="N-glycanase_C"/>
    <property type="match status" value="1"/>
</dbReference>
<evidence type="ECO:0000256" key="1">
    <source>
        <dbReference type="ARBA" id="ARBA00023157"/>
    </source>
</evidence>
<evidence type="ECO:0000256" key="2">
    <source>
        <dbReference type="SAM" id="MobiDB-lite"/>
    </source>
</evidence>
<dbReference type="Proteomes" id="UP000310406">
    <property type="component" value="Unassembled WGS sequence"/>
</dbReference>
<organism evidence="4 5">
    <name type="scientific">Flagellimonas alvinocaridis</name>
    <dbReference type="NCBI Taxonomy" id="2530200"/>
    <lineage>
        <taxon>Bacteria</taxon>
        <taxon>Pseudomonadati</taxon>
        <taxon>Bacteroidota</taxon>
        <taxon>Flavobacteriia</taxon>
        <taxon>Flavobacteriales</taxon>
        <taxon>Flavobacteriaceae</taxon>
        <taxon>Flagellimonas</taxon>
    </lineage>
</organism>
<keyword evidence="1" id="KW-1015">Disulfide bond</keyword>
<dbReference type="InterPro" id="IPR015197">
    <property type="entry name" value="PngaseF_C"/>
</dbReference>
<feature type="domain" description="Peptide-N-glycosidase F C-terminal" evidence="3">
    <location>
        <begin position="219"/>
        <end position="338"/>
    </location>
</feature>
<name>A0A4S8RMD1_9FLAO</name>
<dbReference type="AlphaFoldDB" id="A0A4S8RMD1"/>
<evidence type="ECO:0000259" key="3">
    <source>
        <dbReference type="Pfam" id="PF09113"/>
    </source>
</evidence>
<dbReference type="InterPro" id="IPR008977">
    <property type="entry name" value="PHM/PNGase_F_dom_sf"/>
</dbReference>
<dbReference type="Gene3D" id="2.60.120.230">
    <property type="match status" value="2"/>
</dbReference>
<gene>
    <name evidence="4" type="ORF">EZV76_10270</name>
</gene>
<dbReference type="InterPro" id="IPR014784">
    <property type="entry name" value="Cu2_ascorb_mOase-like_C"/>
</dbReference>
<proteinExistence type="predicted"/>
<evidence type="ECO:0000313" key="5">
    <source>
        <dbReference type="Proteomes" id="UP000310406"/>
    </source>
</evidence>